<name>A0A841SBR0_9ACTN</name>
<feature type="compositionally biased region" description="Low complexity" evidence="12">
    <location>
        <begin position="193"/>
        <end position="204"/>
    </location>
</feature>
<dbReference type="GO" id="GO:0003688">
    <property type="term" value="F:DNA replication origin binding"/>
    <property type="evidence" value="ECO:0007669"/>
    <property type="project" value="UniProtKB-UniRule"/>
</dbReference>
<feature type="region of interest" description="Disordered" evidence="12">
    <location>
        <begin position="430"/>
        <end position="488"/>
    </location>
</feature>
<evidence type="ECO:0000313" key="15">
    <source>
        <dbReference type="EMBL" id="MBB6565556.1"/>
    </source>
</evidence>
<comment type="caution">
    <text evidence="8">Lacks conserved residue(s) required for the propagation of feature annotation.</text>
</comment>
<evidence type="ECO:0000259" key="13">
    <source>
        <dbReference type="SMART" id="SM00382"/>
    </source>
</evidence>
<evidence type="ECO:0000256" key="4">
    <source>
        <dbReference type="ARBA" id="ARBA00022741"/>
    </source>
</evidence>
<evidence type="ECO:0000256" key="12">
    <source>
        <dbReference type="SAM" id="MobiDB-lite"/>
    </source>
</evidence>
<protein>
    <recommendedName>
        <fullName evidence="8 9">Chromosomal replication initiator protein DnaA</fullName>
    </recommendedName>
</protein>
<keyword evidence="3 8" id="KW-0235">DNA replication</keyword>
<dbReference type="FunFam" id="3.40.50.300:FF:000150">
    <property type="entry name" value="Chromosomal replication initiator protein DnaA"/>
    <property type="match status" value="1"/>
</dbReference>
<dbReference type="GO" id="GO:0006270">
    <property type="term" value="P:DNA replication initiation"/>
    <property type="evidence" value="ECO:0007669"/>
    <property type="project" value="UniProtKB-UniRule"/>
</dbReference>
<keyword evidence="4 8" id="KW-0547">Nucleotide-binding</keyword>
<dbReference type="PROSITE" id="PS01008">
    <property type="entry name" value="DNAA"/>
    <property type="match status" value="1"/>
</dbReference>
<dbReference type="AlphaFoldDB" id="A0A841SBR0"/>
<dbReference type="InterPro" id="IPR038454">
    <property type="entry name" value="DnaA_N_sf"/>
</dbReference>
<feature type="compositionally biased region" description="Basic and acidic residues" evidence="12">
    <location>
        <begin position="1"/>
        <end position="10"/>
    </location>
</feature>
<feature type="compositionally biased region" description="Polar residues" evidence="12">
    <location>
        <begin position="159"/>
        <end position="179"/>
    </location>
</feature>
<feature type="compositionally biased region" description="Low complexity" evidence="12">
    <location>
        <begin position="448"/>
        <end position="461"/>
    </location>
</feature>
<evidence type="ECO:0000256" key="6">
    <source>
        <dbReference type="ARBA" id="ARBA00023121"/>
    </source>
</evidence>
<proteinExistence type="inferred from homology"/>
<sequence>MDRPGDKFAPDAEPQLNRYTPSPPEQPADTGQDLRPEPATDFRSELPMQPELPVAPPEPQLELPVAQPTTQPITQPADHLSPSLPIPEPPAVHGYRPYQYRSALERAATELPAAFTSAPPPIAPPIGTAYFGAAPSISAPRYEQKPRWTSGRPLAAPQAGNSWESSNEPPKPEPTQQAPVEQFPAQQPPTEQPPQQVSQQVPQQVPQPPAQQQPSNEQLPQPQVPQQPSNEQYAVAQPEQFAPQQPQAEQYPQQPQSPQAPAQQPVQHTPVQHTPVQQVPQPPAPQAAAPHPPQQPAPTPQSPAAPAPQQAAPATDLGEAWTRVLAGLPPNQRAWLTNSRPVTLHESTAIVAVPDDFTRGQLETRLRPDLERILSESFGRDIRIAVTVDPSLDPELQTPQPPPAPVVREPLRTEGSFQPTIQSALTDPMDQANQPQYAPPPQEPPAPTYEQPAPAYEQQQPPAQPFGQPPAPAPAAAQQATEAQGEARLNPKYTFETFVIGSSNRFAHAAAVAVAEAPGKAYNPQLIYGDSGLGKTHLLHAIGHYVRSLYTGARVRYVSSEEFTNDFINAIRDDKAAQFQRRYRDVDVLLIDDIQFLEGKIQTQEEFFHTFNTLHNANKQIVISSDRAPKRLEALEDRLRNRFEWGLITDIQPPDLETRIAILRKKAATERLTAPPEVLEFIASKVQTNIRELEGALIRVTAFASLNRQPVDLSLAEIVLKDLIPEGSKPEVTASMIMGQTASYFGLSIDDLCGSSRSRVLVTARQIAMYLCRELTDLSLPKIGQQFGGRDHTTVMHAERKIRQLMSERRSVFNQVTELTNRIKHQAKQQ</sequence>
<feature type="compositionally biased region" description="Basic and acidic residues" evidence="12">
    <location>
        <begin position="32"/>
        <end position="44"/>
    </location>
</feature>
<comment type="caution">
    <text evidence="15">The sequence shown here is derived from an EMBL/GenBank/DDBJ whole genome shotgun (WGS) entry which is preliminary data.</text>
</comment>
<dbReference type="Proteomes" id="UP000553957">
    <property type="component" value="Unassembled WGS sequence"/>
</dbReference>
<evidence type="ECO:0000313" key="16">
    <source>
        <dbReference type="Proteomes" id="UP000553957"/>
    </source>
</evidence>
<evidence type="ECO:0000256" key="5">
    <source>
        <dbReference type="ARBA" id="ARBA00022840"/>
    </source>
</evidence>
<dbReference type="InterPro" id="IPR003593">
    <property type="entry name" value="AAA+_ATPase"/>
</dbReference>
<dbReference type="Gene3D" id="3.30.300.180">
    <property type="match status" value="1"/>
</dbReference>
<keyword evidence="2 8" id="KW-0963">Cytoplasm</keyword>
<feature type="region of interest" description="Disordered" evidence="12">
    <location>
        <begin position="1"/>
        <end position="94"/>
    </location>
</feature>
<dbReference type="PANTHER" id="PTHR30050:SF2">
    <property type="entry name" value="CHROMOSOMAL REPLICATION INITIATOR PROTEIN DNAA"/>
    <property type="match status" value="1"/>
</dbReference>
<dbReference type="GO" id="GO:0005737">
    <property type="term" value="C:cytoplasm"/>
    <property type="evidence" value="ECO:0007669"/>
    <property type="project" value="UniProtKB-SubCell"/>
</dbReference>
<dbReference type="GO" id="GO:0005886">
    <property type="term" value="C:plasma membrane"/>
    <property type="evidence" value="ECO:0007669"/>
    <property type="project" value="TreeGrafter"/>
</dbReference>
<feature type="binding site" evidence="8">
    <location>
        <position position="534"/>
    </location>
    <ligand>
        <name>ATP</name>
        <dbReference type="ChEBI" id="CHEBI:30616"/>
    </ligand>
</feature>
<dbReference type="InterPro" id="IPR027417">
    <property type="entry name" value="P-loop_NTPase"/>
</dbReference>
<feature type="binding site" evidence="8">
    <location>
        <position position="532"/>
    </location>
    <ligand>
        <name>ATP</name>
        <dbReference type="ChEBI" id="CHEBI:30616"/>
    </ligand>
</feature>
<keyword evidence="5 8" id="KW-0067">ATP-binding</keyword>
<evidence type="ECO:0000256" key="9">
    <source>
        <dbReference type="NCBIfam" id="TIGR00362"/>
    </source>
</evidence>
<gene>
    <name evidence="8" type="primary">dnaA</name>
    <name evidence="15" type="ORF">HNR71_001193</name>
</gene>
<dbReference type="SMART" id="SM00382">
    <property type="entry name" value="AAA"/>
    <property type="match status" value="1"/>
</dbReference>
<feature type="domain" description="Chromosomal replication initiator DnaA C-terminal" evidence="14">
    <location>
        <begin position="733"/>
        <end position="802"/>
    </location>
</feature>
<dbReference type="EMBL" id="JACHKF010000001">
    <property type="protein sequence ID" value="MBB6565556.1"/>
    <property type="molecule type" value="Genomic_DNA"/>
</dbReference>
<feature type="region of interest" description="Disordered" evidence="12">
    <location>
        <begin position="390"/>
        <end position="410"/>
    </location>
</feature>
<evidence type="ECO:0000256" key="1">
    <source>
        <dbReference type="ARBA" id="ARBA00006583"/>
    </source>
</evidence>
<comment type="function">
    <text evidence="8 10">Plays an essential role in the initiation and regulation of chromosomal replication. ATP-DnaA binds to the origin of replication (oriC) to initiate formation of the DNA replication initiation complex once per cell cycle. Binds the DnaA box (a 9 base pair repeat at the origin) and separates the double-stranded (ds)DNA. Forms a right-handed helical filament on oriC DNA; dsDNA binds to the exterior of the filament while single-stranded (ss)DNA is stabiized in the filament's interior. The ATP-DnaA-oriC complex binds and stabilizes one strand of the AT-rich DNA unwinding element (DUE), permitting loading of DNA polymerase. After initiation quickly degrades to an ADP-DnaA complex that is not apt for DNA replication. Binds acidic phospholipids.</text>
</comment>
<dbReference type="Gene3D" id="3.40.50.300">
    <property type="entry name" value="P-loop containing nucleotide triphosphate hydrolases"/>
    <property type="match status" value="1"/>
</dbReference>
<evidence type="ECO:0000256" key="11">
    <source>
        <dbReference type="RuleBase" id="RU004227"/>
    </source>
</evidence>
<feature type="region of interest" description="Domain I, interacts with DnaA modulators" evidence="8">
    <location>
        <begin position="1"/>
        <end position="454"/>
    </location>
</feature>
<feature type="compositionally biased region" description="Pro residues" evidence="12">
    <location>
        <begin position="462"/>
        <end position="473"/>
    </location>
</feature>
<dbReference type="CDD" id="cd00009">
    <property type="entry name" value="AAA"/>
    <property type="match status" value="1"/>
</dbReference>
<comment type="subcellular location">
    <subcellularLocation>
        <location evidence="8">Cytoplasm</location>
    </subcellularLocation>
</comment>
<reference evidence="15 16" key="1">
    <citation type="submission" date="2020-08" db="EMBL/GenBank/DDBJ databases">
        <title>Sequencing the genomes of 1000 actinobacteria strains.</title>
        <authorList>
            <person name="Klenk H.-P."/>
        </authorList>
    </citation>
    <scope>NUCLEOTIDE SEQUENCE [LARGE SCALE GENOMIC DNA]</scope>
    <source>
        <strain evidence="15 16">DSM 15626</strain>
    </source>
</reference>
<dbReference type="NCBIfam" id="NF010686">
    <property type="entry name" value="PRK14086.1"/>
    <property type="match status" value="1"/>
</dbReference>
<dbReference type="InterPro" id="IPR010921">
    <property type="entry name" value="Trp_repressor/repl_initiator"/>
</dbReference>
<dbReference type="InterPro" id="IPR018312">
    <property type="entry name" value="Chromosome_initiator_DnaA_CS"/>
</dbReference>
<feature type="compositionally biased region" description="Low complexity" evidence="12">
    <location>
        <begin position="212"/>
        <end position="279"/>
    </location>
</feature>
<evidence type="ECO:0000256" key="10">
    <source>
        <dbReference type="RuleBase" id="RU000577"/>
    </source>
</evidence>
<feature type="region of interest" description="Disordered" evidence="12">
    <location>
        <begin position="141"/>
        <end position="325"/>
    </location>
</feature>
<feature type="compositionally biased region" description="Pro residues" evidence="12">
    <location>
        <begin position="437"/>
        <end position="447"/>
    </location>
</feature>
<dbReference type="SMART" id="SM00760">
    <property type="entry name" value="Bac_DnaA_C"/>
    <property type="match status" value="1"/>
</dbReference>
<dbReference type="GO" id="GO:0005524">
    <property type="term" value="F:ATP binding"/>
    <property type="evidence" value="ECO:0007669"/>
    <property type="project" value="UniProtKB-UniRule"/>
</dbReference>
<dbReference type="Gene3D" id="1.10.8.60">
    <property type="match status" value="1"/>
</dbReference>
<comment type="similarity">
    <text evidence="1 8 11">Belongs to the DnaA family.</text>
</comment>
<feature type="binding site" evidence="8">
    <location>
        <position position="536"/>
    </location>
    <ligand>
        <name>ATP</name>
        <dbReference type="ChEBI" id="CHEBI:30616"/>
    </ligand>
</feature>
<keyword evidence="7 8" id="KW-0238">DNA-binding</keyword>
<evidence type="ECO:0000256" key="2">
    <source>
        <dbReference type="ARBA" id="ARBA00022490"/>
    </source>
</evidence>
<dbReference type="Gene3D" id="1.10.1750.10">
    <property type="match status" value="1"/>
</dbReference>
<comment type="subunit">
    <text evidence="8">Oligomerizes as a right-handed, spiral filament on DNA at oriC.</text>
</comment>
<organism evidence="15 16">
    <name type="scientific">Kribbella sandramycini</name>
    <dbReference type="NCBI Taxonomy" id="60450"/>
    <lineage>
        <taxon>Bacteria</taxon>
        <taxon>Bacillati</taxon>
        <taxon>Actinomycetota</taxon>
        <taxon>Actinomycetes</taxon>
        <taxon>Propionibacteriales</taxon>
        <taxon>Kribbellaceae</taxon>
        <taxon>Kribbella</taxon>
    </lineage>
</organism>
<dbReference type="SUPFAM" id="SSF52540">
    <property type="entry name" value="P-loop containing nucleoside triphosphate hydrolases"/>
    <property type="match status" value="1"/>
</dbReference>
<dbReference type="InterPro" id="IPR013317">
    <property type="entry name" value="DnaA_dom"/>
</dbReference>
<dbReference type="FunFam" id="1.10.1750.10:FF:000002">
    <property type="entry name" value="Chromosomal replication initiator protein DnaA"/>
    <property type="match status" value="1"/>
</dbReference>
<evidence type="ECO:0000256" key="3">
    <source>
        <dbReference type="ARBA" id="ARBA00022705"/>
    </source>
</evidence>
<dbReference type="InterPro" id="IPR020591">
    <property type="entry name" value="Chromosome_initiator_DnaA-like"/>
</dbReference>
<dbReference type="GO" id="GO:0006275">
    <property type="term" value="P:regulation of DNA replication"/>
    <property type="evidence" value="ECO:0007669"/>
    <property type="project" value="UniProtKB-UniRule"/>
</dbReference>
<dbReference type="GO" id="GO:0008289">
    <property type="term" value="F:lipid binding"/>
    <property type="evidence" value="ECO:0007669"/>
    <property type="project" value="UniProtKB-KW"/>
</dbReference>
<dbReference type="Pfam" id="PF00308">
    <property type="entry name" value="Bac_DnaA"/>
    <property type="match status" value="1"/>
</dbReference>
<evidence type="ECO:0000256" key="7">
    <source>
        <dbReference type="ARBA" id="ARBA00023125"/>
    </source>
</evidence>
<dbReference type="SUPFAM" id="SSF48295">
    <property type="entry name" value="TrpR-like"/>
    <property type="match status" value="1"/>
</dbReference>
<dbReference type="HAMAP" id="MF_00377">
    <property type="entry name" value="DnaA_bact"/>
    <property type="match status" value="1"/>
</dbReference>
<feature type="region of interest" description="Domain III, AAA+ region" evidence="8">
    <location>
        <begin position="488"/>
        <end position="704"/>
    </location>
</feature>
<dbReference type="Pfam" id="PF08299">
    <property type="entry name" value="Bac_DnaA_C"/>
    <property type="match status" value="1"/>
</dbReference>
<dbReference type="PRINTS" id="PR00051">
    <property type="entry name" value="DNAA"/>
</dbReference>
<evidence type="ECO:0000256" key="8">
    <source>
        <dbReference type="HAMAP-Rule" id="MF_00377"/>
    </source>
</evidence>
<accession>A0A841SBR0</accession>
<feature type="binding site" evidence="8">
    <location>
        <position position="535"/>
    </location>
    <ligand>
        <name>ATP</name>
        <dbReference type="ChEBI" id="CHEBI:30616"/>
    </ligand>
</feature>
<keyword evidence="6 8" id="KW-0446">Lipid-binding</keyword>
<dbReference type="InterPro" id="IPR013159">
    <property type="entry name" value="DnaA_C"/>
</dbReference>
<feature type="compositionally biased region" description="Pro residues" evidence="12">
    <location>
        <begin position="280"/>
        <end position="306"/>
    </location>
</feature>
<dbReference type="PANTHER" id="PTHR30050">
    <property type="entry name" value="CHROMOSOMAL REPLICATION INITIATOR PROTEIN DNAA"/>
    <property type="match status" value="1"/>
</dbReference>
<dbReference type="InterPro" id="IPR001957">
    <property type="entry name" value="Chromosome_initiator_DnaA"/>
</dbReference>
<dbReference type="CDD" id="cd06571">
    <property type="entry name" value="Bac_DnaA_C"/>
    <property type="match status" value="1"/>
</dbReference>
<comment type="domain">
    <text evidence="8">Domain I is involved in oligomerization and binding regulators, domain II is flexibile and of varying length in different bacteria, domain III forms the AAA+ region, while domain IV binds dsDNA.</text>
</comment>
<feature type="domain" description="AAA+ ATPase" evidence="13">
    <location>
        <begin position="521"/>
        <end position="649"/>
    </location>
</feature>
<evidence type="ECO:0000259" key="14">
    <source>
        <dbReference type="SMART" id="SM00760"/>
    </source>
</evidence>
<feature type="region of interest" description="Domain IV, binds dsDNA" evidence="8">
    <location>
        <begin position="705"/>
        <end position="830"/>
    </location>
</feature>
<dbReference type="NCBIfam" id="TIGR00362">
    <property type="entry name" value="DnaA"/>
    <property type="match status" value="1"/>
</dbReference>
<dbReference type="FunFam" id="1.10.8.60:FF:000003">
    <property type="entry name" value="Chromosomal replication initiator protein DnaA"/>
    <property type="match status" value="1"/>
</dbReference>